<dbReference type="InterPro" id="IPR029045">
    <property type="entry name" value="ClpP/crotonase-like_dom_sf"/>
</dbReference>
<evidence type="ECO:0000259" key="7">
    <source>
        <dbReference type="PROSITE" id="PS50106"/>
    </source>
</evidence>
<sequence length="450" mass="48909">MRRKFSGFLCGAAAGTLVTVAFGFSNGVFIPDARAASAETYRQLAIFGDVFERVRERYVEEPDDNKLIEGAINGMLSSLDPHSRYANAQDYEDSESQFKGEFGGLGVEVTMENDELKIVSSIDDTPASRAGLRANDVITAINNEPVQGLTLSQAVEKMRGPVDTPITLTILRDKTIPKDDVRLVREVIKVQSVRVQLKGDDIGYIRISQFTQQTFPGLEKGIAALNAGGKEDKLKGYILDLRSNPGGLLDQAINVTDSFIDRGEIVSTRGRNSQEDRSYFATSGDLVNGKPMIVLINGGSASASEIVAGALQDHRRATVLGTRSFGKGTVQGIIPLSGNGALFLTTSRYFTPSGRSIQAKGIDPDIRVDEKVPKELEVRDQISGESSLKGHLSNPQQDTAKDAGQETLSAYIPPDEKDDTQLNAAMRLLRGEETNDFFPPDPKTYTQLTK</sequence>
<dbReference type="InterPro" id="IPR005151">
    <property type="entry name" value="Tail-specific_protease"/>
</dbReference>
<dbReference type="InterPro" id="IPR001478">
    <property type="entry name" value="PDZ"/>
</dbReference>
<dbReference type="CDD" id="cd06782">
    <property type="entry name" value="cpPDZ_CPP-like"/>
    <property type="match status" value="1"/>
</dbReference>
<protein>
    <submittedName>
        <fullName evidence="8">Carboxy-terminal-processing protease (C-terminal-processing protease)</fullName>
        <ecNumber evidence="8">3.4.21.102</ecNumber>
    </submittedName>
</protein>
<dbReference type="InterPro" id="IPR004447">
    <property type="entry name" value="Peptidase_S41A"/>
</dbReference>
<evidence type="ECO:0000313" key="8">
    <source>
        <dbReference type="EMBL" id="CUX66682.1"/>
    </source>
</evidence>
<dbReference type="SMART" id="SM00245">
    <property type="entry name" value="TSPc"/>
    <property type="match status" value="1"/>
</dbReference>
<evidence type="ECO:0000256" key="2">
    <source>
        <dbReference type="ARBA" id="ARBA00022670"/>
    </source>
</evidence>
<dbReference type="PROSITE" id="PS50106">
    <property type="entry name" value="PDZ"/>
    <property type="match status" value="1"/>
</dbReference>
<evidence type="ECO:0000256" key="3">
    <source>
        <dbReference type="ARBA" id="ARBA00022801"/>
    </source>
</evidence>
<dbReference type="Pfam" id="PF17820">
    <property type="entry name" value="PDZ_6"/>
    <property type="match status" value="1"/>
</dbReference>
<dbReference type="NCBIfam" id="TIGR00225">
    <property type="entry name" value="prc"/>
    <property type="match status" value="1"/>
</dbReference>
<dbReference type="Pfam" id="PF22694">
    <property type="entry name" value="CtpB_N-like"/>
    <property type="match status" value="1"/>
</dbReference>
<dbReference type="InterPro" id="IPR041489">
    <property type="entry name" value="PDZ_6"/>
</dbReference>
<dbReference type="Gene3D" id="3.90.226.10">
    <property type="entry name" value="2-enoyl-CoA Hydratase, Chain A, domain 1"/>
    <property type="match status" value="1"/>
</dbReference>
<comment type="similarity">
    <text evidence="1 5">Belongs to the peptidase S41A family.</text>
</comment>
<keyword evidence="4 5" id="KW-0720">Serine protease</keyword>
<dbReference type="GO" id="GO:0030288">
    <property type="term" value="C:outer membrane-bounded periplasmic space"/>
    <property type="evidence" value="ECO:0007669"/>
    <property type="project" value="TreeGrafter"/>
</dbReference>
<dbReference type="FunFam" id="2.30.42.10:FF:000063">
    <property type="entry name" value="Peptidase, S41 family"/>
    <property type="match status" value="1"/>
</dbReference>
<dbReference type="RefSeq" id="WP_080867795.1">
    <property type="nucleotide sequence ID" value="NZ_LT009732.1"/>
</dbReference>
<keyword evidence="3 5" id="KW-0378">Hydrolase</keyword>
<dbReference type="GO" id="GO:0004252">
    <property type="term" value="F:serine-type endopeptidase activity"/>
    <property type="evidence" value="ECO:0007669"/>
    <property type="project" value="UniProtKB-EC"/>
</dbReference>
<dbReference type="EMBL" id="FBWC01000038">
    <property type="protein sequence ID" value="CUX66682.1"/>
    <property type="molecule type" value="Genomic_DNA"/>
</dbReference>
<gene>
    <name evidence="8" type="primary">ctpA</name>
    <name evidence="8" type="ORF">AGR4C_pa70070</name>
</gene>
<evidence type="ECO:0000256" key="4">
    <source>
        <dbReference type="ARBA" id="ARBA00022825"/>
    </source>
</evidence>
<dbReference type="FunFam" id="3.90.226.10:FF:000029">
    <property type="entry name" value="Peptidase, S41 family"/>
    <property type="match status" value="1"/>
</dbReference>
<dbReference type="InterPro" id="IPR055210">
    <property type="entry name" value="CtpA/B_N"/>
</dbReference>
<feature type="region of interest" description="Disordered" evidence="6">
    <location>
        <begin position="431"/>
        <end position="450"/>
    </location>
</feature>
<dbReference type="CDD" id="cd07560">
    <property type="entry name" value="Peptidase_S41_CPP"/>
    <property type="match status" value="1"/>
</dbReference>
<evidence type="ECO:0000256" key="6">
    <source>
        <dbReference type="SAM" id="MobiDB-lite"/>
    </source>
</evidence>
<name>A0A1S7SE41_AGRTU</name>
<proteinExistence type="inferred from homology"/>
<keyword evidence="2 5" id="KW-0645">Protease</keyword>
<dbReference type="InterPro" id="IPR036034">
    <property type="entry name" value="PDZ_sf"/>
</dbReference>
<dbReference type="SUPFAM" id="SSF50156">
    <property type="entry name" value="PDZ domain-like"/>
    <property type="match status" value="1"/>
</dbReference>
<dbReference type="GO" id="GO:0007165">
    <property type="term" value="P:signal transduction"/>
    <property type="evidence" value="ECO:0007669"/>
    <property type="project" value="TreeGrafter"/>
</dbReference>
<evidence type="ECO:0000313" key="9">
    <source>
        <dbReference type="Proteomes" id="UP000191897"/>
    </source>
</evidence>
<dbReference type="PANTHER" id="PTHR32060">
    <property type="entry name" value="TAIL-SPECIFIC PROTEASE"/>
    <property type="match status" value="1"/>
</dbReference>
<dbReference type="Pfam" id="PF03572">
    <property type="entry name" value="Peptidase_S41"/>
    <property type="match status" value="1"/>
</dbReference>
<accession>A0A1S7SE41</accession>
<dbReference type="SUPFAM" id="SSF52096">
    <property type="entry name" value="ClpP/crotonase"/>
    <property type="match status" value="1"/>
</dbReference>
<dbReference type="GO" id="GO:0006508">
    <property type="term" value="P:proteolysis"/>
    <property type="evidence" value="ECO:0007669"/>
    <property type="project" value="UniProtKB-KW"/>
</dbReference>
<dbReference type="PANTHER" id="PTHR32060:SF30">
    <property type="entry name" value="CARBOXY-TERMINAL PROCESSING PROTEASE CTPA"/>
    <property type="match status" value="1"/>
</dbReference>
<dbReference type="Gene3D" id="3.30.750.44">
    <property type="match status" value="1"/>
</dbReference>
<dbReference type="Proteomes" id="UP000191897">
    <property type="component" value="Unassembled WGS sequence"/>
</dbReference>
<feature type="domain" description="PDZ" evidence="7">
    <location>
        <begin position="99"/>
        <end position="159"/>
    </location>
</feature>
<organism evidence="8 9">
    <name type="scientific">Agrobacterium tumefaciens str. Kerr 14</name>
    <dbReference type="NCBI Taxonomy" id="1183424"/>
    <lineage>
        <taxon>Bacteria</taxon>
        <taxon>Pseudomonadati</taxon>
        <taxon>Pseudomonadota</taxon>
        <taxon>Alphaproteobacteria</taxon>
        <taxon>Hyphomicrobiales</taxon>
        <taxon>Rhizobiaceae</taxon>
        <taxon>Rhizobium/Agrobacterium group</taxon>
        <taxon>Agrobacterium</taxon>
        <taxon>Agrobacterium tumefaciens complex</taxon>
    </lineage>
</organism>
<dbReference type="EC" id="3.4.21.102" evidence="8"/>
<feature type="region of interest" description="Disordered" evidence="6">
    <location>
        <begin position="378"/>
        <end position="419"/>
    </location>
</feature>
<evidence type="ECO:0000256" key="5">
    <source>
        <dbReference type="RuleBase" id="RU004404"/>
    </source>
</evidence>
<reference evidence="8 9" key="1">
    <citation type="submission" date="2016-01" db="EMBL/GenBank/DDBJ databases">
        <authorList>
            <person name="Oliw E.H."/>
        </authorList>
    </citation>
    <scope>NUCLEOTIDE SEQUENCE [LARGE SCALE GENOMIC DNA]</scope>
    <source>
        <strain evidence="8 9">Kerr 14</strain>
    </source>
</reference>
<evidence type="ECO:0000256" key="1">
    <source>
        <dbReference type="ARBA" id="ARBA00009179"/>
    </source>
</evidence>
<dbReference type="Gene3D" id="2.30.42.10">
    <property type="match status" value="1"/>
</dbReference>
<dbReference type="SMART" id="SM00228">
    <property type="entry name" value="PDZ"/>
    <property type="match status" value="1"/>
</dbReference>
<dbReference type="AlphaFoldDB" id="A0A1S7SE41"/>